<dbReference type="AlphaFoldDB" id="A0A816KU56"/>
<protein>
    <submittedName>
        <fullName evidence="1">(rape) hypothetical protein</fullName>
    </submittedName>
</protein>
<proteinExistence type="predicted"/>
<name>A0A816KU56_BRANA</name>
<dbReference type="Proteomes" id="UP001295469">
    <property type="component" value="Chromosome C05"/>
</dbReference>
<reference evidence="1" key="1">
    <citation type="submission" date="2021-01" db="EMBL/GenBank/DDBJ databases">
        <authorList>
            <consortium name="Genoscope - CEA"/>
            <person name="William W."/>
        </authorList>
    </citation>
    <scope>NUCLEOTIDE SEQUENCE</scope>
</reference>
<accession>A0A816KU56</accession>
<dbReference type="Gramene" id="CDY04727">
    <property type="protein sequence ID" value="CDY04727"/>
    <property type="gene ID" value="GSBRNA2T00119367001"/>
</dbReference>
<evidence type="ECO:0000313" key="1">
    <source>
        <dbReference type="EMBL" id="CAF1927856.1"/>
    </source>
</evidence>
<gene>
    <name evidence="1" type="ORF">DARMORV10_C05P22540.1</name>
</gene>
<sequence>METTLTGLLHKETQTMCLTITLSVSILQVRVLVLFCVSRLTLVMKTISLLFYLRTTKQVQWSLRYGLLLEQVIVSLLTRRRKSPWVLKKTTPKLSTLLERLDTIKTEILQIKQPAAGGKRKHQSDLEKQRYDQNMSRLVSLKRGGTVWWKLHRTSASRFGTEIGIGTLWKLAESRLKNASKKFSLKTHNRDHYSDDIPTPPQFSESVKEMISLSRI</sequence>
<dbReference type="EMBL" id="HG994369">
    <property type="protein sequence ID" value="CAF1927856.1"/>
    <property type="molecule type" value="Genomic_DNA"/>
</dbReference>
<organism evidence="1">
    <name type="scientific">Brassica napus</name>
    <name type="common">Rape</name>
    <dbReference type="NCBI Taxonomy" id="3708"/>
    <lineage>
        <taxon>Eukaryota</taxon>
        <taxon>Viridiplantae</taxon>
        <taxon>Streptophyta</taxon>
        <taxon>Embryophyta</taxon>
        <taxon>Tracheophyta</taxon>
        <taxon>Spermatophyta</taxon>
        <taxon>Magnoliopsida</taxon>
        <taxon>eudicotyledons</taxon>
        <taxon>Gunneridae</taxon>
        <taxon>Pentapetalae</taxon>
        <taxon>rosids</taxon>
        <taxon>malvids</taxon>
        <taxon>Brassicales</taxon>
        <taxon>Brassicaceae</taxon>
        <taxon>Brassiceae</taxon>
        <taxon>Brassica</taxon>
    </lineage>
</organism>